<evidence type="ECO:0000313" key="2">
    <source>
        <dbReference type="Proteomes" id="UP000178930"/>
    </source>
</evidence>
<gene>
    <name evidence="1" type="ORF">A2729_05600</name>
</gene>
<dbReference type="AlphaFoldDB" id="A0A1G1XXN7"/>
<comment type="caution">
    <text evidence="1">The sequence shown here is derived from an EMBL/GenBank/DDBJ whole genome shotgun (WGS) entry which is preliminary data.</text>
</comment>
<dbReference type="Proteomes" id="UP000178930">
    <property type="component" value="Unassembled WGS sequence"/>
</dbReference>
<sequence length="179" mass="19646">MIIWLVTHGEKEDGPDPKMTIEGFKRVQSLRDQLNQRLPATGPAQVHIGTGRRQFDVARALDLKKGTPFFSALWGEGVTEIKIKGKSMILLTDGRIIEFDQYLSPKHMRGAIREAIVNLPTQTVICSGRPVLVRLGMALKECQSAALYAIHFELGRPDSIKIELVSAGIDLGDGKGATV</sequence>
<organism evidence="1 2">
    <name type="scientific">Candidatus Buchananbacteria bacterium RIFCSPHIGHO2_01_FULL_39_14</name>
    <dbReference type="NCBI Taxonomy" id="1797532"/>
    <lineage>
        <taxon>Bacteria</taxon>
        <taxon>Candidatus Buchananiibacteriota</taxon>
    </lineage>
</organism>
<accession>A0A1G1XXN7</accession>
<evidence type="ECO:0000313" key="1">
    <source>
        <dbReference type="EMBL" id="OGY44865.1"/>
    </source>
</evidence>
<reference evidence="1 2" key="1">
    <citation type="journal article" date="2016" name="Nat. Commun.">
        <title>Thousands of microbial genomes shed light on interconnected biogeochemical processes in an aquifer system.</title>
        <authorList>
            <person name="Anantharaman K."/>
            <person name="Brown C.T."/>
            <person name="Hug L.A."/>
            <person name="Sharon I."/>
            <person name="Castelle C.J."/>
            <person name="Probst A.J."/>
            <person name="Thomas B.C."/>
            <person name="Singh A."/>
            <person name="Wilkins M.J."/>
            <person name="Karaoz U."/>
            <person name="Brodie E.L."/>
            <person name="Williams K.H."/>
            <person name="Hubbard S.S."/>
            <person name="Banfield J.F."/>
        </authorList>
    </citation>
    <scope>NUCLEOTIDE SEQUENCE [LARGE SCALE GENOMIC DNA]</scope>
</reference>
<protein>
    <recommendedName>
        <fullName evidence="3">Histidine phosphatase family protein</fullName>
    </recommendedName>
</protein>
<name>A0A1G1XXN7_9BACT</name>
<dbReference type="EMBL" id="MHIB01000011">
    <property type="protein sequence ID" value="OGY44865.1"/>
    <property type="molecule type" value="Genomic_DNA"/>
</dbReference>
<evidence type="ECO:0008006" key="3">
    <source>
        <dbReference type="Google" id="ProtNLM"/>
    </source>
</evidence>
<proteinExistence type="predicted"/>